<comment type="caution">
    <text evidence="1">The sequence shown here is derived from an EMBL/GenBank/DDBJ whole genome shotgun (WGS) entry which is preliminary data.</text>
</comment>
<gene>
    <name evidence="1" type="ORF">SNAT2548_LOCUS34680</name>
</gene>
<dbReference type="Proteomes" id="UP000604046">
    <property type="component" value="Unassembled WGS sequence"/>
</dbReference>
<evidence type="ECO:0000313" key="2">
    <source>
        <dbReference type="Proteomes" id="UP000604046"/>
    </source>
</evidence>
<protein>
    <submittedName>
        <fullName evidence="1">Uncharacterized protein</fullName>
    </submittedName>
</protein>
<keyword evidence="2" id="KW-1185">Reference proteome</keyword>
<evidence type="ECO:0000313" key="1">
    <source>
        <dbReference type="EMBL" id="CAE7610051.1"/>
    </source>
</evidence>
<dbReference type="EMBL" id="CAJNDS010002823">
    <property type="protein sequence ID" value="CAE7610051.1"/>
    <property type="molecule type" value="Genomic_DNA"/>
</dbReference>
<organism evidence="1 2">
    <name type="scientific">Symbiodinium natans</name>
    <dbReference type="NCBI Taxonomy" id="878477"/>
    <lineage>
        <taxon>Eukaryota</taxon>
        <taxon>Sar</taxon>
        <taxon>Alveolata</taxon>
        <taxon>Dinophyceae</taxon>
        <taxon>Suessiales</taxon>
        <taxon>Symbiodiniaceae</taxon>
        <taxon>Symbiodinium</taxon>
    </lineage>
</organism>
<name>A0A812V054_9DINO</name>
<sequence>MSDLQRQLGRYDLRHLAWHRNPAFARRMRSWQLAENVTWLDVLAETLGVDVVLVAWWRHTANLKALAGYLSWAAYDRSQAQGQAN</sequence>
<proteinExistence type="predicted"/>
<dbReference type="AlphaFoldDB" id="A0A812V054"/>
<accession>A0A812V054</accession>
<reference evidence="1" key="1">
    <citation type="submission" date="2021-02" db="EMBL/GenBank/DDBJ databases">
        <authorList>
            <person name="Dougan E. K."/>
            <person name="Rhodes N."/>
            <person name="Thang M."/>
            <person name="Chan C."/>
        </authorList>
    </citation>
    <scope>NUCLEOTIDE SEQUENCE</scope>
</reference>